<feature type="transmembrane region" description="Helical" evidence="1">
    <location>
        <begin position="247"/>
        <end position="275"/>
    </location>
</feature>
<evidence type="ECO:0000256" key="1">
    <source>
        <dbReference type="SAM" id="Phobius"/>
    </source>
</evidence>
<keyword evidence="1" id="KW-0812">Transmembrane</keyword>
<feature type="transmembrane region" description="Helical" evidence="1">
    <location>
        <begin position="207"/>
        <end position="227"/>
    </location>
</feature>
<feature type="transmembrane region" description="Helical" evidence="1">
    <location>
        <begin position="394"/>
        <end position="413"/>
    </location>
</feature>
<sequence length="486" mass="51658">MDVLIDSFKETAYSVLPVVAIVLVLSFFVVDVPANMLLAFIIGAILLMLGLTIFLTGIDVGMTPIGNHLGHYVAGNSSVKVIAVISFIIGFAVTIAEPDLLILGLQIQEATSGALSQQLVVLSVSIGVGIMIAFGVFRLLKRIALKHFFALVYGIILILAIFSEDSNIAMGFDASGATTGALTTPFILALSGSLAQRMGGKDAEDNAFGLVGAMSTGPILATLLLILLSQSNIQPAESVVEPTQNVFYAIVSSFLPTLVESIIALIPIVLLFIYMNWRHFQLDKEELMDIFKGIIYTVIGLTIFLVGVHEGFMDMGKFLGQAMAERGNLWLIITGFILGLVVVLAEPAVHVLGDQVEDVTGGYIPNKILMIALSIGVALAVGLSMLRISSDQLMVWHFLLPGFALAILLSYQVPNLFTGIAFDAGGVASGPMTATFILAFAQGAADYLPNANALDAFGVIAFVAMIPVIMVELLGLIFKIQTKTSD</sequence>
<feature type="transmembrane region" description="Helical" evidence="1">
    <location>
        <begin position="79"/>
        <end position="96"/>
    </location>
</feature>
<reference evidence="3" key="1">
    <citation type="submission" date="2019-09" db="EMBL/GenBank/DDBJ databases">
        <title>Draft genome sequence assemblies of isolates from the urinary tract.</title>
        <authorList>
            <person name="Mores C.R."/>
            <person name="Putonti C."/>
            <person name="Wolfe A.J."/>
        </authorList>
    </citation>
    <scope>NUCLEOTIDE SEQUENCE [LARGE SCALE GENOMIC DNA]</scope>
    <source>
        <strain evidence="3">UMB8614</strain>
    </source>
</reference>
<accession>A0A0X8FFW6</accession>
<feature type="transmembrane region" description="Helical" evidence="1">
    <location>
        <begin position="287"/>
        <end position="309"/>
    </location>
</feature>
<evidence type="ECO:0000313" key="3">
    <source>
        <dbReference type="Proteomes" id="UP000326476"/>
    </source>
</evidence>
<feature type="transmembrane region" description="Helical" evidence="1">
    <location>
        <begin position="36"/>
        <end position="58"/>
    </location>
</feature>
<dbReference type="GeneID" id="89334143"/>
<dbReference type="EMBL" id="VYVN01000021">
    <property type="protein sequence ID" value="KAA9238816.1"/>
    <property type="molecule type" value="Genomic_DNA"/>
</dbReference>
<dbReference type="KEGG" id="aun:AWM73_04170"/>
<feature type="transmembrane region" description="Helical" evidence="1">
    <location>
        <begin position="12"/>
        <end position="30"/>
    </location>
</feature>
<feature type="transmembrane region" description="Helical" evidence="1">
    <location>
        <begin position="144"/>
        <end position="162"/>
    </location>
</feature>
<feature type="transmembrane region" description="Helical" evidence="1">
    <location>
        <begin position="329"/>
        <end position="348"/>
    </location>
</feature>
<feature type="transmembrane region" description="Helical" evidence="1">
    <location>
        <begin position="420"/>
        <end position="444"/>
    </location>
</feature>
<dbReference type="InterPro" id="IPR011435">
    <property type="entry name" value="UmpAB"/>
</dbReference>
<dbReference type="Pfam" id="PF07556">
    <property type="entry name" value="DUF1538"/>
    <property type="match status" value="2"/>
</dbReference>
<dbReference type="Proteomes" id="UP000326476">
    <property type="component" value="Unassembled WGS sequence"/>
</dbReference>
<keyword evidence="1" id="KW-0472">Membrane</keyword>
<comment type="caution">
    <text evidence="2">The sequence shown here is derived from an EMBL/GenBank/DDBJ whole genome shotgun (WGS) entry which is preliminary data.</text>
</comment>
<gene>
    <name evidence="2" type="ORF">F6I34_07520</name>
</gene>
<feature type="transmembrane region" description="Helical" evidence="1">
    <location>
        <begin position="368"/>
        <end position="388"/>
    </location>
</feature>
<evidence type="ECO:0000313" key="2">
    <source>
        <dbReference type="EMBL" id="KAA9238816.1"/>
    </source>
</evidence>
<keyword evidence="1" id="KW-1133">Transmembrane helix</keyword>
<dbReference type="RefSeq" id="WP_060778210.1">
    <property type="nucleotide sequence ID" value="NZ_CAJHLU010000031.1"/>
</dbReference>
<feature type="transmembrane region" description="Helical" evidence="1">
    <location>
        <begin position="174"/>
        <end position="195"/>
    </location>
</feature>
<proteinExistence type="predicted"/>
<feature type="transmembrane region" description="Helical" evidence="1">
    <location>
        <begin position="116"/>
        <end position="137"/>
    </location>
</feature>
<feature type="transmembrane region" description="Helical" evidence="1">
    <location>
        <begin position="456"/>
        <end position="478"/>
    </location>
</feature>
<organism evidence="2 3">
    <name type="scientific">Aerococcus tenax</name>
    <dbReference type="NCBI Taxonomy" id="3078812"/>
    <lineage>
        <taxon>Bacteria</taxon>
        <taxon>Bacillati</taxon>
        <taxon>Bacillota</taxon>
        <taxon>Bacilli</taxon>
        <taxon>Lactobacillales</taxon>
        <taxon>Aerococcaceae</taxon>
        <taxon>Aerococcus</taxon>
    </lineage>
</organism>
<dbReference type="OrthoDB" id="9805989at2"/>
<keyword evidence="3" id="KW-1185">Reference proteome</keyword>
<name>A0A0X8FFW6_9LACT</name>
<dbReference type="AlphaFoldDB" id="A0A0X8FFW6"/>
<protein>
    <submittedName>
        <fullName evidence="2">DUF1538 domain-containing protein</fullName>
    </submittedName>
</protein>